<accession>A0A0E9R482</accession>
<organism evidence="1">
    <name type="scientific">Anguilla anguilla</name>
    <name type="common">European freshwater eel</name>
    <name type="synonym">Muraena anguilla</name>
    <dbReference type="NCBI Taxonomy" id="7936"/>
    <lineage>
        <taxon>Eukaryota</taxon>
        <taxon>Metazoa</taxon>
        <taxon>Chordata</taxon>
        <taxon>Craniata</taxon>
        <taxon>Vertebrata</taxon>
        <taxon>Euteleostomi</taxon>
        <taxon>Actinopterygii</taxon>
        <taxon>Neopterygii</taxon>
        <taxon>Teleostei</taxon>
        <taxon>Anguilliformes</taxon>
        <taxon>Anguillidae</taxon>
        <taxon>Anguilla</taxon>
    </lineage>
</organism>
<sequence>MIFTKSFTKKGVEKWGVLF</sequence>
<reference evidence="1" key="1">
    <citation type="submission" date="2014-11" db="EMBL/GenBank/DDBJ databases">
        <authorList>
            <person name="Amaro Gonzalez C."/>
        </authorList>
    </citation>
    <scope>NUCLEOTIDE SEQUENCE</scope>
</reference>
<dbReference type="AlphaFoldDB" id="A0A0E9R482"/>
<name>A0A0E9R482_ANGAN</name>
<dbReference type="EMBL" id="GBXM01085000">
    <property type="protein sequence ID" value="JAH23577.1"/>
    <property type="molecule type" value="Transcribed_RNA"/>
</dbReference>
<protein>
    <submittedName>
        <fullName evidence="1">Uncharacterized protein</fullName>
    </submittedName>
</protein>
<evidence type="ECO:0000313" key="1">
    <source>
        <dbReference type="EMBL" id="JAH23577.1"/>
    </source>
</evidence>
<reference evidence="1" key="2">
    <citation type="journal article" date="2015" name="Fish Shellfish Immunol.">
        <title>Early steps in the European eel (Anguilla anguilla)-Vibrio vulnificus interaction in the gills: Role of the RtxA13 toxin.</title>
        <authorList>
            <person name="Callol A."/>
            <person name="Pajuelo D."/>
            <person name="Ebbesson L."/>
            <person name="Teles M."/>
            <person name="MacKenzie S."/>
            <person name="Amaro C."/>
        </authorList>
    </citation>
    <scope>NUCLEOTIDE SEQUENCE</scope>
</reference>
<proteinExistence type="predicted"/>